<proteinExistence type="predicted"/>
<protein>
    <submittedName>
        <fullName evidence="1">Uncharacterized protein</fullName>
    </submittedName>
</protein>
<gene>
    <name evidence="1" type="ORF">METZ01_LOCUS457957</name>
</gene>
<name>A0A383ABX1_9ZZZZ</name>
<evidence type="ECO:0000313" key="1">
    <source>
        <dbReference type="EMBL" id="SVE05103.1"/>
    </source>
</evidence>
<organism evidence="1">
    <name type="scientific">marine metagenome</name>
    <dbReference type="NCBI Taxonomy" id="408172"/>
    <lineage>
        <taxon>unclassified sequences</taxon>
        <taxon>metagenomes</taxon>
        <taxon>ecological metagenomes</taxon>
    </lineage>
</organism>
<dbReference type="AlphaFoldDB" id="A0A383ABX1"/>
<sequence length="218" mass="24073">MFINDIILENRALNPDESNIINTLKSKGSNAGDMFSEVGPFLTVNQFKCLTRWVVAANMATVVKRRNENETFENDKLLLEFEILFGRTNFTTLNEGAKFEALRGIFGMFGKSLDEFLKPIIKKINPKAAVDDVATKIEVPDELVKPLTQLDSAGKPMVKPDASTIAGQTDELVKMQAKLEKEVAEKLGKELPEGLAGSAKPLAKEATESFMYKAGLKM</sequence>
<reference evidence="1" key="1">
    <citation type="submission" date="2018-05" db="EMBL/GenBank/DDBJ databases">
        <authorList>
            <person name="Lanie J.A."/>
            <person name="Ng W.-L."/>
            <person name="Kazmierczak K.M."/>
            <person name="Andrzejewski T.M."/>
            <person name="Davidsen T.M."/>
            <person name="Wayne K.J."/>
            <person name="Tettelin H."/>
            <person name="Glass J.I."/>
            <person name="Rusch D."/>
            <person name="Podicherti R."/>
            <person name="Tsui H.-C.T."/>
            <person name="Winkler M.E."/>
        </authorList>
    </citation>
    <scope>NUCLEOTIDE SEQUENCE</scope>
</reference>
<dbReference type="EMBL" id="UINC01190782">
    <property type="protein sequence ID" value="SVE05103.1"/>
    <property type="molecule type" value="Genomic_DNA"/>
</dbReference>
<accession>A0A383ABX1</accession>
<feature type="non-terminal residue" evidence="1">
    <location>
        <position position="218"/>
    </location>
</feature>